<gene>
    <name evidence="2" type="ORF">C0169_01525</name>
</gene>
<accession>A0A2N7QG11</accession>
<evidence type="ECO:0000313" key="2">
    <source>
        <dbReference type="EMBL" id="PMP97933.1"/>
    </source>
</evidence>
<feature type="non-terminal residue" evidence="2">
    <location>
        <position position="1"/>
    </location>
</feature>
<comment type="caution">
    <text evidence="2">The sequence shown here is derived from an EMBL/GenBank/DDBJ whole genome shotgun (WGS) entry which is preliminary data.</text>
</comment>
<evidence type="ECO:0000256" key="1">
    <source>
        <dbReference type="SAM" id="MobiDB-lite"/>
    </source>
</evidence>
<evidence type="ECO:0000313" key="3">
    <source>
        <dbReference type="Proteomes" id="UP000235619"/>
    </source>
</evidence>
<sequence length="55" mass="6472">GKYAISLVRQIFELDEPFKEISETEIEDLYLKIEEKSQSQENSSKNTDPKRILIQ</sequence>
<reference evidence="2 3" key="1">
    <citation type="submission" date="2018-01" db="EMBL/GenBank/DDBJ databases">
        <title>Metagenomic assembled genomes from two thermal pools in the Uzon Caldera, Kamchatka, Russia.</title>
        <authorList>
            <person name="Wilkins L."/>
            <person name="Ettinger C."/>
        </authorList>
    </citation>
    <scope>NUCLEOTIDE SEQUENCE [LARGE SCALE GENOMIC DNA]</scope>
    <source>
        <strain evidence="2">ARK-04</strain>
    </source>
</reference>
<protein>
    <submittedName>
        <fullName evidence="2">Glutamyl-tRNA reductase</fullName>
    </submittedName>
</protein>
<dbReference type="EMBL" id="PNJD01000097">
    <property type="protein sequence ID" value="PMP97933.1"/>
    <property type="molecule type" value="Genomic_DNA"/>
</dbReference>
<proteinExistence type="predicted"/>
<dbReference type="Proteomes" id="UP000235619">
    <property type="component" value="Unassembled WGS sequence"/>
</dbReference>
<organism evidence="2 3">
    <name type="scientific">Thermodesulfobacterium geofontis</name>
    <dbReference type="NCBI Taxonomy" id="1295609"/>
    <lineage>
        <taxon>Bacteria</taxon>
        <taxon>Pseudomonadati</taxon>
        <taxon>Thermodesulfobacteriota</taxon>
        <taxon>Thermodesulfobacteria</taxon>
        <taxon>Thermodesulfobacteriales</taxon>
        <taxon>Thermodesulfobacteriaceae</taxon>
        <taxon>Thermodesulfobacterium</taxon>
    </lineage>
</organism>
<name>A0A2N7QG11_9BACT</name>
<dbReference type="AlphaFoldDB" id="A0A2N7QG11"/>
<feature type="region of interest" description="Disordered" evidence="1">
    <location>
        <begin position="36"/>
        <end position="55"/>
    </location>
</feature>